<dbReference type="AlphaFoldDB" id="A0A1F5EJ93"/>
<dbReference type="EMBL" id="MFAE01000005">
    <property type="protein sequence ID" value="OGD67433.1"/>
    <property type="molecule type" value="Genomic_DNA"/>
</dbReference>
<evidence type="ECO:0000313" key="3">
    <source>
        <dbReference type="Proteomes" id="UP000179003"/>
    </source>
</evidence>
<evidence type="ECO:0000256" key="1">
    <source>
        <dbReference type="SAM" id="Phobius"/>
    </source>
</evidence>
<comment type="caution">
    <text evidence="2">The sequence shown here is derived from an EMBL/GenBank/DDBJ whole genome shotgun (WGS) entry which is preliminary data.</text>
</comment>
<reference evidence="2 3" key="1">
    <citation type="journal article" date="2016" name="Nat. Commun.">
        <title>Thousands of microbial genomes shed light on interconnected biogeochemical processes in an aquifer system.</title>
        <authorList>
            <person name="Anantharaman K."/>
            <person name="Brown C.T."/>
            <person name="Hug L.A."/>
            <person name="Sharon I."/>
            <person name="Castelle C.J."/>
            <person name="Probst A.J."/>
            <person name="Thomas B.C."/>
            <person name="Singh A."/>
            <person name="Wilkins M.J."/>
            <person name="Karaoz U."/>
            <person name="Brodie E.L."/>
            <person name="Williams K.H."/>
            <person name="Hubbard S.S."/>
            <person name="Banfield J.F."/>
        </authorList>
    </citation>
    <scope>NUCLEOTIDE SEQUENCE [LARGE SCALE GENOMIC DNA]</scope>
</reference>
<keyword evidence="1" id="KW-0812">Transmembrane</keyword>
<protein>
    <submittedName>
        <fullName evidence="2">Uncharacterized protein</fullName>
    </submittedName>
</protein>
<evidence type="ECO:0000313" key="2">
    <source>
        <dbReference type="EMBL" id="OGD67433.1"/>
    </source>
</evidence>
<keyword evidence="1" id="KW-1133">Transmembrane helix</keyword>
<keyword evidence="1" id="KW-0472">Membrane</keyword>
<proteinExistence type="predicted"/>
<name>A0A1F5EJ93_9BACT</name>
<feature type="transmembrane region" description="Helical" evidence="1">
    <location>
        <begin position="39"/>
        <end position="57"/>
    </location>
</feature>
<accession>A0A1F5EJ93</accession>
<sequence length="137" mass="15026">MHSYVLLLTTEDKGRKEVHNILGEIIMAKNNLVGTRPTVIVSLALFIFLMGAAFFLGEEEVTPPAKPVAEEVVVSEAPEVSEWKYLGMGIQGDRIFVSRDSDGCVSYATESVSGEKETFVYDCMGANESLIQKSLSF</sequence>
<dbReference type="Proteomes" id="UP000179003">
    <property type="component" value="Unassembled WGS sequence"/>
</dbReference>
<organism evidence="2 3">
    <name type="scientific">Candidatus Campbellbacteria bacterium RIFOXYC2_FULL_35_25</name>
    <dbReference type="NCBI Taxonomy" id="1797582"/>
    <lineage>
        <taxon>Bacteria</taxon>
        <taxon>Candidatus Campbelliibacteriota</taxon>
    </lineage>
</organism>
<dbReference type="STRING" id="1797582.A2442_02920"/>
<gene>
    <name evidence="2" type="ORF">A2442_02920</name>
</gene>